<keyword evidence="2" id="KW-0812">Transmembrane</keyword>
<gene>
    <name evidence="3" type="ORF">PROFUN_08076</name>
</gene>
<comment type="caution">
    <text evidence="3">The sequence shown here is derived from an EMBL/GenBank/DDBJ whole genome shotgun (WGS) entry which is preliminary data.</text>
</comment>
<evidence type="ECO:0000256" key="1">
    <source>
        <dbReference type="SAM" id="MobiDB-lite"/>
    </source>
</evidence>
<evidence type="ECO:0000313" key="4">
    <source>
        <dbReference type="Proteomes" id="UP000241769"/>
    </source>
</evidence>
<feature type="compositionally biased region" description="Polar residues" evidence="1">
    <location>
        <begin position="37"/>
        <end position="50"/>
    </location>
</feature>
<dbReference type="InParanoid" id="A0A2P6NKK5"/>
<feature type="transmembrane region" description="Helical" evidence="2">
    <location>
        <begin position="289"/>
        <end position="314"/>
    </location>
</feature>
<evidence type="ECO:0000313" key="3">
    <source>
        <dbReference type="EMBL" id="PRP84491.1"/>
    </source>
</evidence>
<dbReference type="AlphaFoldDB" id="A0A2P6NKK5"/>
<dbReference type="EMBL" id="MDYQ01000062">
    <property type="protein sequence ID" value="PRP84491.1"/>
    <property type="molecule type" value="Genomic_DNA"/>
</dbReference>
<keyword evidence="2" id="KW-0472">Membrane</keyword>
<dbReference type="OrthoDB" id="32890at2759"/>
<evidence type="ECO:0000256" key="2">
    <source>
        <dbReference type="SAM" id="Phobius"/>
    </source>
</evidence>
<feature type="region of interest" description="Disordered" evidence="1">
    <location>
        <begin position="23"/>
        <end position="50"/>
    </location>
</feature>
<dbReference type="Proteomes" id="UP000241769">
    <property type="component" value="Unassembled WGS sequence"/>
</dbReference>
<protein>
    <submittedName>
        <fullName evidence="3">Uncharacterized protein</fullName>
    </submittedName>
</protein>
<keyword evidence="4" id="KW-1185">Reference proteome</keyword>
<reference evidence="3 4" key="1">
    <citation type="journal article" date="2018" name="Genome Biol. Evol.">
        <title>Multiple Roots of Fruiting Body Formation in Amoebozoa.</title>
        <authorList>
            <person name="Hillmann F."/>
            <person name="Forbes G."/>
            <person name="Novohradska S."/>
            <person name="Ferling I."/>
            <person name="Riege K."/>
            <person name="Groth M."/>
            <person name="Westermann M."/>
            <person name="Marz M."/>
            <person name="Spaller T."/>
            <person name="Winckler T."/>
            <person name="Schaap P."/>
            <person name="Glockner G."/>
        </authorList>
    </citation>
    <scope>NUCLEOTIDE SEQUENCE [LARGE SCALE GENOMIC DNA]</scope>
    <source>
        <strain evidence="3 4">Jena</strain>
    </source>
</reference>
<feature type="transmembrane region" description="Helical" evidence="2">
    <location>
        <begin position="157"/>
        <end position="185"/>
    </location>
</feature>
<keyword evidence="2" id="KW-1133">Transmembrane helix</keyword>
<feature type="transmembrane region" description="Helical" evidence="2">
    <location>
        <begin position="209"/>
        <end position="233"/>
    </location>
</feature>
<proteinExistence type="predicted"/>
<accession>A0A2P6NKK5</accession>
<organism evidence="3 4">
    <name type="scientific">Planoprotostelium fungivorum</name>
    <dbReference type="NCBI Taxonomy" id="1890364"/>
    <lineage>
        <taxon>Eukaryota</taxon>
        <taxon>Amoebozoa</taxon>
        <taxon>Evosea</taxon>
        <taxon>Variosea</taxon>
        <taxon>Cavosteliida</taxon>
        <taxon>Cavosteliaceae</taxon>
        <taxon>Planoprotostelium</taxon>
    </lineage>
</organism>
<feature type="transmembrane region" description="Helical" evidence="2">
    <location>
        <begin position="254"/>
        <end position="277"/>
    </location>
</feature>
<name>A0A2P6NKK5_9EUKA</name>
<sequence>MSWSTPASDTLRSIADRVRQKVNTGGAVRLPPLPTHLAQTTKSSSEGQQKMSARNAYMMPRIQVQESVPLLREDSTHNILLPVEAVRTPREYLDSIQRARTAATVSSSGGLDSVQSRGEAIDDRNDEQLMEISVAEKRKQVTDPFVAKQPKFKFPKVVWAMMFVIPSGALVLLLVCIGFDMIIGWTTYDINDMWYQLLLPDPDTGSNKVLFNGILMTMCLAYSTVISLVAIVADVAAERFSSSVNSVLMREKKIVGFIGFVLVTNILSFIAFMTAGARESLTSFYTPRTSVFACMFSVILSVVGVFPLAVYLFFFLDAQKVITEIVDHGLQGINESVKDPDGRNVDSYMMRAISSIEDLRSCAHRGIVKKDHNTAAKSIDALCSFQLCYARTKLLMFQHWYFMPAYIRHHPDFKSLTDEAILEICDKKTWIEWKILKQYLELYNNAIIDFKELCYHIAMNTRLIGEAAGAERFDVHTVDLCIKYFNTYIRYAINQKNTYIVYIVLFQYRKLAEFFTEFTTGLREITASDDKQTMDNIRSLEECVLQIAKYMRYYSFQAMSVGLIYIVEVVHHDIRHLCEIACSIDAVNHDALLDVFLTIDENADKNGVAMEGVRIAQVILATSYLNMRKPQYARRIYQMCSKDRDRLGEVYRKLQHVVNREFWEVSERGTRFEYLTEDQKAQLPVFWSWFDFKPMTPRDLDRFSKLSIHTSPG</sequence>